<dbReference type="Gene3D" id="3.40.50.300">
    <property type="entry name" value="P-loop containing nucleotide triphosphate hydrolases"/>
    <property type="match status" value="2"/>
</dbReference>
<dbReference type="GO" id="GO:0005524">
    <property type="term" value="F:ATP binding"/>
    <property type="evidence" value="ECO:0007669"/>
    <property type="project" value="UniProtKB-KW"/>
</dbReference>
<keyword evidence="8" id="KW-1185">Reference proteome</keyword>
<dbReference type="SUPFAM" id="SSF52540">
    <property type="entry name" value="P-loop containing nucleoside triphosphate hydrolases"/>
    <property type="match status" value="1"/>
</dbReference>
<feature type="domain" description="RanBD1" evidence="4">
    <location>
        <begin position="728"/>
        <end position="859"/>
    </location>
</feature>
<reference evidence="7 8" key="1">
    <citation type="journal article" date="2016" name="BMC Genomics">
        <title>Genome sequencing and secondary metabolism of the postharvest pathogen Penicillium griseofulvum.</title>
        <authorList>
            <person name="Banani H."/>
            <person name="Marcet-Houben M."/>
            <person name="Ballester A.R."/>
            <person name="Abbruscato P."/>
            <person name="Gonzalez-Candelas L."/>
            <person name="Gabaldon T."/>
            <person name="Spadaro D."/>
        </authorList>
    </citation>
    <scope>NUCLEOTIDE SEQUENCE [LARGE SCALE GENOMIC DNA]</scope>
    <source>
        <strain evidence="7 8">PG3</strain>
    </source>
</reference>
<comment type="caution">
    <text evidence="7">The sequence shown here is derived from an EMBL/GenBank/DDBJ whole genome shotgun (WGS) entry which is preliminary data.</text>
</comment>
<dbReference type="SMART" id="SM00490">
    <property type="entry name" value="HELICc"/>
    <property type="match status" value="1"/>
</dbReference>
<dbReference type="GO" id="GO:0036297">
    <property type="term" value="P:interstrand cross-link repair"/>
    <property type="evidence" value="ECO:0007669"/>
    <property type="project" value="TreeGrafter"/>
</dbReference>
<gene>
    <name evidence="7" type="ORF">PGRI_072880</name>
</gene>
<sequence>MASASREQNSSAGAPDTEQLKMDHRVAAQSPPSDNDSERPVRQQLKKTNLGAVGENNGSARPNRKRSLDDTDGANDTPPIKRSRECTPDILHASTEATSDHTGTSNNGITQNVSDNVLATPANTTHETTKVHIPLGVEIKVSIAGSEKITRLSIPLDIDVKSVFLDPETLTLDTLPLDTLPLNTLPLDTLPLDTLPLETLPLDMLPLGMFPLDMFLDMLLEMLPIDMLPLGMLLDTLPLDMLPPDMLFLDMFPLDMFLDMLLDTLPLEMLPLDMLLDTLPLDMLPPDMLSLGMIPLGMLLDMLLDVLPMDMLPLGMIPLGMLLDMLLDVLPIDMLPLGMLLDTLPLDMLPPDMLFLDMFPLDMFLDMLLDTLPLEMLPLDVLPMDMLPLGMLPLGMFPLGMFLDMLLDMLPIDMLPLGMLLDTLPLDMLPLDMLPLDLLPLDTLPLESMYPLKTTYPLKTLSQAEIPRPRTLCLTTVHLNSRLLRVLSHANIETTAGGNEDGSSQTLKKKRSREQLEDDVSKNSHAITDPTPGLAETTSSDEKSTAEGQPEKKRPRDNSEERKAKVDQTFTASAFGKASANPSPFAMPAAKSTSDASPFATSGASTTGLGALGTGFSGFGSAFPAPSGKLTSFASSNAPAAFPGATGKLTSFASANAPASFSGTAGKLTSFASPNAPVSFGNSSDKTLGAKQSDNEESDNEAAGEANDTFVAEKTDERFHQQTGMDPSLQRIPRKPELASRSSQVKKPVETGEENETTKFTSKGKLYYFANKKWKERGIGTFKVNLKTDSHGKQSGRMIMRADGALRVMLNSAIWQTMPFGDNKGDRPATRDIYLASKDGEKVVSLLLRLSNEKPAQELLIERTIEIAILGHIGSRDLAFPISSQLLSISTSTTLWGFDMTGSSSIPPDSSLKRKRSHEGDCAVESNVTPPDASPQDLADQTPSTTADGSLNEYDVHGTGSIKNIATKKTSKGKKVTSKPAKPSKRTPSTPLPDTFKRLSQTHRALNLVYTFCCTRKHFATTFDNIKKAVQAQLGQRELTVEDVARVKVIVPGAVRFEYVDEAKLEVMTAGDEEISQYGLHKRSNLPFGNTDTAEDASGDLHEDTKQVLLFEFVDADLKRESLHPKTGEPMKPVRRMKDEDLKMPVYSQKQMLALIEKRNVKFSDALNEFLVRCEDNNTDPVDCLEQDKNTFMPTPLTAQPPATIPKERKSIEEIIAEIRQMDWYYAQIVPEGHRVFEAQSPVYGDLTFQLSQDLVNALYNTKGITQMYTHQTEAINHLYEGHNVIVSTSTSSGKSLIYQVPMLHELEKDPESRGMYIFPTKALAQDQRRSMMDLLQFMNGLQHTMVETFDGDTPMGSRNLIRDEARIIFTNPDMLHITILPQESSWRTFLKNLKFVVVDELHVYNGLFGSHVAFIMRRLRRICAAVGNQHVKFISCSATVANPEDHMKSVFGVQDVKLVDFDGSPSGRKEFVCWNTPFKDPKDPTSGRADTVTETARLFCQLILRGVRVIAFCRIRKLCEILLQGVRVEFDRLERTEIGKLVMGYRGGYSPQDRRQIEKEMFEGKLMGIVATNALELGVDIGSLDAVITMGFPYSISNLRQQSGRAGRRNKDSLSVLVGDRYPTDQHYMQNPDELFTRPNCELQIDLSNELILEGHVQCAAFEMPIRPEEDSIYFGQQLLALAPTRLIKDSLGFYHCHPRFRPQPSRSVSIRDTEDQHFAVIDTTNNRNIVLEEVEASRAFFTIYEGGIFLHQGTTYLVKELNTESFLARVVRVHVDWNTMQRDFTDIDPIETEAMRVVSNDPLASRAFFGAIQIHAVVYGFFKIDKRGRVLDAVAVDNPPIDRLTKGMWLDVPTRAMEILQSHRLNIAAAIHAAEHAVLSLLPSFVVSSPGDVRTECKVAKKELGRSLRRANVPSEFEEKLKPPTRQRPARLTFYDAKGGSCGSGIANKAFEFIGLLLRRAVARIEACSCLLPQGCVECVCDERCKEMNVVMSKAGAGVILRCLLGWDVDVDALPWGEEVEGDEFGVGGAGELAGGLETVVVAGEVPWKPGCRVGC</sequence>
<proteinExistence type="predicted"/>
<feature type="region of interest" description="Disordered" evidence="3">
    <location>
        <begin position="905"/>
        <end position="996"/>
    </location>
</feature>
<evidence type="ECO:0000313" key="8">
    <source>
        <dbReference type="Proteomes" id="UP000070168"/>
    </source>
</evidence>
<dbReference type="InterPro" id="IPR011993">
    <property type="entry name" value="PH-like_dom_sf"/>
</dbReference>
<feature type="compositionally biased region" description="Basic and acidic residues" evidence="3">
    <location>
        <begin position="513"/>
        <end position="522"/>
    </location>
</feature>
<evidence type="ECO:0000259" key="5">
    <source>
        <dbReference type="PROSITE" id="PS51192"/>
    </source>
</evidence>
<dbReference type="GO" id="GO:0006289">
    <property type="term" value="P:nucleotide-excision repair"/>
    <property type="evidence" value="ECO:0007669"/>
    <property type="project" value="TreeGrafter"/>
</dbReference>
<accession>A0A135LYU1</accession>
<feature type="compositionally biased region" description="Basic residues" evidence="3">
    <location>
        <begin position="969"/>
        <end position="985"/>
    </location>
</feature>
<feature type="compositionally biased region" description="Basic and acidic residues" evidence="3">
    <location>
        <begin position="540"/>
        <end position="566"/>
    </location>
</feature>
<evidence type="ECO:0000313" key="7">
    <source>
        <dbReference type="EMBL" id="KXG54144.1"/>
    </source>
</evidence>
<feature type="compositionally biased region" description="Basic and acidic residues" evidence="3">
    <location>
        <begin position="711"/>
        <end position="720"/>
    </location>
</feature>
<keyword evidence="1" id="KW-0547">Nucleotide-binding</keyword>
<dbReference type="SUPFAM" id="SSF50729">
    <property type="entry name" value="PH domain-like"/>
    <property type="match status" value="1"/>
</dbReference>
<dbReference type="PANTHER" id="PTHR47957:SF3">
    <property type="entry name" value="ATP-DEPENDENT HELICASE HRQ1"/>
    <property type="match status" value="1"/>
</dbReference>
<dbReference type="SMART" id="SM00160">
    <property type="entry name" value="RanBD"/>
    <property type="match status" value="1"/>
</dbReference>
<dbReference type="InterPro" id="IPR055227">
    <property type="entry name" value="HRQ1_WHD"/>
</dbReference>
<keyword evidence="7" id="KW-0347">Helicase</keyword>
<name>A0A135LYU1_PENPA</name>
<dbReference type="InterPro" id="IPR014001">
    <property type="entry name" value="Helicase_ATP-bd"/>
</dbReference>
<dbReference type="CDD" id="cd17923">
    <property type="entry name" value="DEXHc_Hrq1-like"/>
    <property type="match status" value="1"/>
</dbReference>
<dbReference type="Pfam" id="PF00270">
    <property type="entry name" value="DEAD"/>
    <property type="match status" value="1"/>
</dbReference>
<evidence type="ECO:0000259" key="4">
    <source>
        <dbReference type="PROSITE" id="PS50196"/>
    </source>
</evidence>
<feature type="domain" description="Helicase C-terminal" evidence="6">
    <location>
        <begin position="1499"/>
        <end position="1652"/>
    </location>
</feature>
<feature type="region of interest" description="Disordered" evidence="3">
    <location>
        <begin position="1"/>
        <end position="87"/>
    </location>
</feature>
<feature type="compositionally biased region" description="Polar residues" evidence="3">
    <location>
        <begin position="494"/>
        <end position="506"/>
    </location>
</feature>
<evidence type="ECO:0000256" key="1">
    <source>
        <dbReference type="ARBA" id="ARBA00022741"/>
    </source>
</evidence>
<feature type="compositionally biased region" description="Polar residues" evidence="3">
    <location>
        <begin position="680"/>
        <end position="692"/>
    </location>
</feature>
<feature type="compositionally biased region" description="Polar residues" evidence="3">
    <location>
        <begin position="939"/>
        <end position="949"/>
    </location>
</feature>
<dbReference type="Pfam" id="PF09369">
    <property type="entry name" value="MZB"/>
    <property type="match status" value="1"/>
</dbReference>
<dbReference type="Pfam" id="PF00638">
    <property type="entry name" value="Ran_BP1"/>
    <property type="match status" value="1"/>
</dbReference>
<dbReference type="Proteomes" id="UP000070168">
    <property type="component" value="Unassembled WGS sequence"/>
</dbReference>
<dbReference type="GO" id="GO:0003676">
    <property type="term" value="F:nucleic acid binding"/>
    <property type="evidence" value="ECO:0007669"/>
    <property type="project" value="InterPro"/>
</dbReference>
<dbReference type="GeneID" id="63710302"/>
<keyword evidence="2" id="KW-0067">ATP-binding</keyword>
<dbReference type="InterPro" id="IPR027417">
    <property type="entry name" value="P-loop_NTPase"/>
</dbReference>
<dbReference type="InterPro" id="IPR001650">
    <property type="entry name" value="Helicase_C-like"/>
</dbReference>
<keyword evidence="7" id="KW-0378">Hydrolase</keyword>
<dbReference type="PROSITE" id="PS51192">
    <property type="entry name" value="HELICASE_ATP_BIND_1"/>
    <property type="match status" value="1"/>
</dbReference>
<dbReference type="Pfam" id="PF08839">
    <property type="entry name" value="CDT1"/>
    <property type="match status" value="1"/>
</dbReference>
<dbReference type="GO" id="GO:0005634">
    <property type="term" value="C:nucleus"/>
    <property type="evidence" value="ECO:0007669"/>
    <property type="project" value="TreeGrafter"/>
</dbReference>
<dbReference type="SMART" id="SM00487">
    <property type="entry name" value="DEXDc"/>
    <property type="match status" value="1"/>
</dbReference>
<dbReference type="GO" id="GO:0043138">
    <property type="term" value="F:3'-5' DNA helicase activity"/>
    <property type="evidence" value="ECO:0007669"/>
    <property type="project" value="TreeGrafter"/>
</dbReference>
<organism evidence="7 8">
    <name type="scientific">Penicillium patulum</name>
    <name type="common">Penicillium griseofulvum</name>
    <dbReference type="NCBI Taxonomy" id="5078"/>
    <lineage>
        <taxon>Eukaryota</taxon>
        <taxon>Fungi</taxon>
        <taxon>Dikarya</taxon>
        <taxon>Ascomycota</taxon>
        <taxon>Pezizomycotina</taxon>
        <taxon>Eurotiomycetes</taxon>
        <taxon>Eurotiomycetidae</taxon>
        <taxon>Eurotiales</taxon>
        <taxon>Aspergillaceae</taxon>
        <taxon>Penicillium</taxon>
    </lineage>
</organism>
<dbReference type="Pfam" id="PF00271">
    <property type="entry name" value="Helicase_C"/>
    <property type="match status" value="1"/>
</dbReference>
<dbReference type="CDD" id="cd18797">
    <property type="entry name" value="SF2_C_Hrq"/>
    <property type="match status" value="1"/>
</dbReference>
<dbReference type="Gene3D" id="2.30.29.30">
    <property type="entry name" value="Pleckstrin-homology domain (PH domain)/Phosphotyrosine-binding domain (PTB)"/>
    <property type="match status" value="1"/>
</dbReference>
<dbReference type="OrthoDB" id="18781at2759"/>
<dbReference type="InterPro" id="IPR018973">
    <property type="entry name" value="MZB"/>
</dbReference>
<dbReference type="PROSITE" id="PS50196">
    <property type="entry name" value="RANBD1"/>
    <property type="match status" value="1"/>
</dbReference>
<dbReference type="PROSITE" id="PS51194">
    <property type="entry name" value="HELICASE_CTER"/>
    <property type="match status" value="1"/>
</dbReference>
<dbReference type="RefSeq" id="XP_040652679.1">
    <property type="nucleotide sequence ID" value="XM_040795002.1"/>
</dbReference>
<feature type="domain" description="Helicase ATP-binding" evidence="5">
    <location>
        <begin position="1276"/>
        <end position="1459"/>
    </location>
</feature>
<evidence type="ECO:0000256" key="2">
    <source>
        <dbReference type="ARBA" id="ARBA00022840"/>
    </source>
</evidence>
<feature type="region of interest" description="Disordered" evidence="3">
    <location>
        <begin position="494"/>
        <end position="602"/>
    </location>
</feature>
<dbReference type="InterPro" id="IPR014939">
    <property type="entry name" value="CDT1_Gemini-bd-like"/>
</dbReference>
<dbReference type="Pfam" id="PF22982">
    <property type="entry name" value="WHD_HRQ1"/>
    <property type="match status" value="1"/>
</dbReference>
<evidence type="ECO:0000259" key="6">
    <source>
        <dbReference type="PROSITE" id="PS51194"/>
    </source>
</evidence>
<evidence type="ECO:0000256" key="3">
    <source>
        <dbReference type="SAM" id="MobiDB-lite"/>
    </source>
</evidence>
<dbReference type="STRING" id="5078.A0A135LYU1"/>
<protein>
    <submittedName>
        <fullName evidence="7">Putative DEAD/DEAH-box helicase</fullName>
    </submittedName>
</protein>
<feature type="region of interest" description="Disordered" evidence="3">
    <location>
        <begin position="678"/>
        <end position="757"/>
    </location>
</feature>
<dbReference type="PANTHER" id="PTHR47957">
    <property type="entry name" value="ATP-DEPENDENT HELICASE HRQ1"/>
    <property type="match status" value="1"/>
</dbReference>
<dbReference type="EMBL" id="LHQR01000013">
    <property type="protein sequence ID" value="KXG54144.1"/>
    <property type="molecule type" value="Genomic_DNA"/>
</dbReference>
<dbReference type="InterPro" id="IPR011545">
    <property type="entry name" value="DEAD/DEAH_box_helicase_dom"/>
</dbReference>
<feature type="compositionally biased region" description="Polar residues" evidence="3">
    <location>
        <begin position="1"/>
        <end position="12"/>
    </location>
</feature>
<dbReference type="InterPro" id="IPR000156">
    <property type="entry name" value="Ran_bind_dom"/>
</dbReference>